<accession>A0ABN9R6X5</accession>
<dbReference type="EMBL" id="CAUYUJ010005684">
    <property type="protein sequence ID" value="CAK0814594.1"/>
    <property type="molecule type" value="Genomic_DNA"/>
</dbReference>
<gene>
    <name evidence="1" type="ORF">PCOR1329_LOCUS18160</name>
</gene>
<proteinExistence type="predicted"/>
<protein>
    <submittedName>
        <fullName evidence="1">Uncharacterized protein</fullName>
    </submittedName>
</protein>
<evidence type="ECO:0000313" key="1">
    <source>
        <dbReference type="EMBL" id="CAK0814594.1"/>
    </source>
</evidence>
<organism evidence="1 2">
    <name type="scientific">Prorocentrum cordatum</name>
    <dbReference type="NCBI Taxonomy" id="2364126"/>
    <lineage>
        <taxon>Eukaryota</taxon>
        <taxon>Sar</taxon>
        <taxon>Alveolata</taxon>
        <taxon>Dinophyceae</taxon>
        <taxon>Prorocentrales</taxon>
        <taxon>Prorocentraceae</taxon>
        <taxon>Prorocentrum</taxon>
    </lineage>
</organism>
<reference evidence="1" key="1">
    <citation type="submission" date="2023-10" db="EMBL/GenBank/DDBJ databases">
        <authorList>
            <person name="Chen Y."/>
            <person name="Shah S."/>
            <person name="Dougan E. K."/>
            <person name="Thang M."/>
            <person name="Chan C."/>
        </authorList>
    </citation>
    <scope>NUCLEOTIDE SEQUENCE [LARGE SCALE GENOMIC DNA]</scope>
</reference>
<comment type="caution">
    <text evidence="1">The sequence shown here is derived from an EMBL/GenBank/DDBJ whole genome shotgun (WGS) entry which is preliminary data.</text>
</comment>
<evidence type="ECO:0000313" key="2">
    <source>
        <dbReference type="Proteomes" id="UP001189429"/>
    </source>
</evidence>
<dbReference type="Proteomes" id="UP001189429">
    <property type="component" value="Unassembled WGS sequence"/>
</dbReference>
<name>A0ABN9R6X5_9DINO</name>
<sequence length="73" mass="7889">LLELRGLHAVPELLREGPEVPVLRHQSSRLPAEARAAAELPVPRKGPLPAADQAPGRGHLVLRLARLLGEARE</sequence>
<keyword evidence="2" id="KW-1185">Reference proteome</keyword>
<feature type="non-terminal residue" evidence="1">
    <location>
        <position position="73"/>
    </location>
</feature>
<feature type="non-terminal residue" evidence="1">
    <location>
        <position position="1"/>
    </location>
</feature>